<dbReference type="PANTHER" id="PTHR14493">
    <property type="entry name" value="UNKEMPT FAMILY MEMBER"/>
    <property type="match status" value="1"/>
</dbReference>
<evidence type="ECO:0000256" key="4">
    <source>
        <dbReference type="PROSITE-ProRule" id="PRU00023"/>
    </source>
</evidence>
<keyword evidence="2" id="KW-0863">Zinc-finger</keyword>
<dbReference type="Pfam" id="PF12796">
    <property type="entry name" value="Ank_2"/>
    <property type="match status" value="1"/>
</dbReference>
<feature type="repeat" description="ANK" evidence="4">
    <location>
        <begin position="92"/>
        <end position="127"/>
    </location>
</feature>
<feature type="region of interest" description="Disordered" evidence="5">
    <location>
        <begin position="169"/>
        <end position="190"/>
    </location>
</feature>
<accession>A0AAD6QA30</accession>
<dbReference type="EMBL" id="JAQIZT010000009">
    <property type="protein sequence ID" value="KAJ6984834.1"/>
    <property type="molecule type" value="Genomic_DNA"/>
</dbReference>
<keyword evidence="7" id="KW-1185">Reference proteome</keyword>
<dbReference type="Gene3D" id="1.25.40.20">
    <property type="entry name" value="Ankyrin repeat-containing domain"/>
    <property type="match status" value="1"/>
</dbReference>
<dbReference type="SUPFAM" id="SSF48403">
    <property type="entry name" value="Ankyrin repeat"/>
    <property type="match status" value="1"/>
</dbReference>
<dbReference type="InterPro" id="IPR002110">
    <property type="entry name" value="Ankyrin_rpt"/>
</dbReference>
<dbReference type="InterPro" id="IPR036770">
    <property type="entry name" value="Ankyrin_rpt-contain_sf"/>
</dbReference>
<dbReference type="PRINTS" id="PR01415">
    <property type="entry name" value="ANKYRIN"/>
</dbReference>
<evidence type="ECO:0000313" key="7">
    <source>
        <dbReference type="Proteomes" id="UP001164929"/>
    </source>
</evidence>
<organism evidence="6 7">
    <name type="scientific">Populus alba x Populus x berolinensis</name>
    <dbReference type="NCBI Taxonomy" id="444605"/>
    <lineage>
        <taxon>Eukaryota</taxon>
        <taxon>Viridiplantae</taxon>
        <taxon>Streptophyta</taxon>
        <taxon>Embryophyta</taxon>
        <taxon>Tracheophyta</taxon>
        <taxon>Spermatophyta</taxon>
        <taxon>Magnoliopsida</taxon>
        <taxon>eudicotyledons</taxon>
        <taxon>Gunneridae</taxon>
        <taxon>Pentapetalae</taxon>
        <taxon>rosids</taxon>
        <taxon>fabids</taxon>
        <taxon>Malpighiales</taxon>
        <taxon>Salicaceae</taxon>
        <taxon>Saliceae</taxon>
        <taxon>Populus</taxon>
    </lineage>
</organism>
<reference evidence="6" key="1">
    <citation type="journal article" date="2023" name="Mol. Ecol. Resour.">
        <title>Chromosome-level genome assembly of a triploid poplar Populus alba 'Berolinensis'.</title>
        <authorList>
            <person name="Chen S."/>
            <person name="Yu Y."/>
            <person name="Wang X."/>
            <person name="Wang S."/>
            <person name="Zhang T."/>
            <person name="Zhou Y."/>
            <person name="He R."/>
            <person name="Meng N."/>
            <person name="Wang Y."/>
            <person name="Liu W."/>
            <person name="Liu Z."/>
            <person name="Liu J."/>
            <person name="Guo Q."/>
            <person name="Huang H."/>
            <person name="Sederoff R.R."/>
            <person name="Wang G."/>
            <person name="Qu G."/>
            <person name="Chen S."/>
        </authorList>
    </citation>
    <scope>NUCLEOTIDE SEQUENCE</scope>
    <source>
        <strain evidence="6">SC-2020</strain>
    </source>
</reference>
<dbReference type="InterPro" id="IPR045234">
    <property type="entry name" value="Unkempt-like"/>
</dbReference>
<evidence type="ECO:0000256" key="2">
    <source>
        <dbReference type="ARBA" id="ARBA00022771"/>
    </source>
</evidence>
<dbReference type="AlphaFoldDB" id="A0AAD6QA30"/>
<comment type="caution">
    <text evidence="6">The sequence shown here is derived from an EMBL/GenBank/DDBJ whole genome shotgun (WGS) entry which is preliminary data.</text>
</comment>
<protein>
    <submittedName>
        <fullName evidence="6">Uncharacterized protein</fullName>
    </submittedName>
</protein>
<evidence type="ECO:0000256" key="3">
    <source>
        <dbReference type="ARBA" id="ARBA00022833"/>
    </source>
</evidence>
<dbReference type="PANTHER" id="PTHR14493:SF153">
    <property type="entry name" value="ZINC FINGER CCCH DOMAIN-CONTAINING PROTEIN 24"/>
    <property type="match status" value="1"/>
</dbReference>
<dbReference type="PROSITE" id="PS50088">
    <property type="entry name" value="ANK_REPEAT"/>
    <property type="match status" value="1"/>
</dbReference>
<keyword evidence="1" id="KW-0479">Metal-binding</keyword>
<dbReference type="Proteomes" id="UP001164929">
    <property type="component" value="Chromosome 9"/>
</dbReference>
<keyword evidence="4" id="KW-0040">ANK repeat</keyword>
<evidence type="ECO:0000313" key="6">
    <source>
        <dbReference type="EMBL" id="KAJ6984834.1"/>
    </source>
</evidence>
<proteinExistence type="predicted"/>
<dbReference type="SMART" id="SM00248">
    <property type="entry name" value="ANK"/>
    <property type="match status" value="3"/>
</dbReference>
<sequence>MNCLTVETEDSFSSLLELAANNDVEGFKRFIEQDASSIKEVGFWYGRQKGSKQIVLDQRTPLMVAATYGSVDVLKFILDHTKADVNLSCGKDKTTALHCATSGGSIKVVDAVKLLLSAGADPNCLDVNGDRPGDVIIVPPNLQSMKVTLEELLSKSDPVGVCNLRVSISKSNSSSPTLSSSSENGSPHSPSVMSFACSHSRFAHVLGHTHMTGLNVHLFTQERMHVEEIHESSTTAVCHALIFGKGLVGWGICVNMHTGSLNAGFTQLNTELGFAKMAPAAIDKSAFLPILTRSSGPCMFLQDLLSLLHDHLSLQPVLWTWLLL</sequence>
<evidence type="ECO:0000256" key="1">
    <source>
        <dbReference type="ARBA" id="ARBA00022723"/>
    </source>
</evidence>
<keyword evidence="3" id="KW-0862">Zinc</keyword>
<gene>
    <name evidence="6" type="ORF">NC653_022969</name>
</gene>
<name>A0AAD6QA30_9ROSI</name>
<evidence type="ECO:0000256" key="5">
    <source>
        <dbReference type="SAM" id="MobiDB-lite"/>
    </source>
</evidence>
<dbReference type="PROSITE" id="PS50297">
    <property type="entry name" value="ANK_REP_REGION"/>
    <property type="match status" value="1"/>
</dbReference>
<dbReference type="GO" id="GO:0008270">
    <property type="term" value="F:zinc ion binding"/>
    <property type="evidence" value="ECO:0007669"/>
    <property type="project" value="UniProtKB-KW"/>
</dbReference>